<keyword evidence="2" id="KW-1185">Reference proteome</keyword>
<name>A0A0W7Z1A9_9BURK</name>
<protein>
    <submittedName>
        <fullName evidence="1">Uncharacterized protein</fullName>
    </submittedName>
</protein>
<evidence type="ECO:0000313" key="2">
    <source>
        <dbReference type="Proteomes" id="UP000053300"/>
    </source>
</evidence>
<proteinExistence type="predicted"/>
<comment type="caution">
    <text evidence="1">The sequence shown here is derived from an EMBL/GenBank/DDBJ whole genome shotgun (WGS) entry which is preliminary data.</text>
</comment>
<dbReference type="STRING" id="225992.B5M06_11375"/>
<reference evidence="1 2" key="1">
    <citation type="submission" date="2015-12" db="EMBL/GenBank/DDBJ databases">
        <title>Complete genome sequence of a multi-drug resistant strain Acidovorax sp. 12322-1.</title>
        <authorList>
            <person name="Ming D."/>
            <person name="Wang M."/>
            <person name="Hu S."/>
            <person name="Zhou Y."/>
            <person name="Jiang T."/>
        </authorList>
    </citation>
    <scope>NUCLEOTIDE SEQUENCE [LARGE SCALE GENOMIC DNA]</scope>
    <source>
        <strain evidence="1 2">12322-1</strain>
    </source>
</reference>
<dbReference type="Proteomes" id="UP000053300">
    <property type="component" value="Unassembled WGS sequence"/>
</dbReference>
<sequence length="107" mass="12123">MPCSFAKLPTLHTMPNLYDTLTQMLREYWMAHDGAYPQAIELMPQDLQALRTGRKLINESMNFQLDEDWGGEFLGVPLREGQMNCLVAGDGQRLPVQLTDEEQLPAA</sequence>
<organism evidence="1 2">
    <name type="scientific">Comamonas kerstersii</name>
    <dbReference type="NCBI Taxonomy" id="225992"/>
    <lineage>
        <taxon>Bacteria</taxon>
        <taxon>Pseudomonadati</taxon>
        <taxon>Pseudomonadota</taxon>
        <taxon>Betaproteobacteria</taxon>
        <taxon>Burkholderiales</taxon>
        <taxon>Comamonadaceae</taxon>
        <taxon>Comamonas</taxon>
    </lineage>
</organism>
<dbReference type="AlphaFoldDB" id="A0A0W7Z1A9"/>
<evidence type="ECO:0000313" key="1">
    <source>
        <dbReference type="EMBL" id="KUF41111.1"/>
    </source>
</evidence>
<accession>A0A0W7Z1A9</accession>
<dbReference type="EMBL" id="LPXH01000025">
    <property type="protein sequence ID" value="KUF41111.1"/>
    <property type="molecule type" value="Genomic_DNA"/>
</dbReference>
<gene>
    <name evidence="1" type="ORF">AS359_09970</name>
</gene>